<reference evidence="3" key="1">
    <citation type="journal article" date="2010" name="Nature">
        <title>The Amphimedon queenslandica genome and the evolution of animal complexity.</title>
        <authorList>
            <person name="Srivastava M."/>
            <person name="Simakov O."/>
            <person name="Chapman J."/>
            <person name="Fahey B."/>
            <person name="Gauthier M.E."/>
            <person name="Mitros T."/>
            <person name="Richards G.S."/>
            <person name="Conaco C."/>
            <person name="Dacre M."/>
            <person name="Hellsten U."/>
            <person name="Larroux C."/>
            <person name="Putnam N.H."/>
            <person name="Stanke M."/>
            <person name="Adamska M."/>
            <person name="Darling A."/>
            <person name="Degnan S.M."/>
            <person name="Oakley T.H."/>
            <person name="Plachetzki D.C."/>
            <person name="Zhai Y."/>
            <person name="Adamski M."/>
            <person name="Calcino A."/>
            <person name="Cummins S.F."/>
            <person name="Goodstein D.M."/>
            <person name="Harris C."/>
            <person name="Jackson D.J."/>
            <person name="Leys S.P."/>
            <person name="Shu S."/>
            <person name="Woodcroft B.J."/>
            <person name="Vervoort M."/>
            <person name="Kosik K.S."/>
            <person name="Manning G."/>
            <person name="Degnan B.M."/>
            <person name="Rokhsar D.S."/>
        </authorList>
    </citation>
    <scope>NUCLEOTIDE SEQUENCE [LARGE SCALE GENOMIC DNA]</scope>
</reference>
<dbReference type="GO" id="GO:0019888">
    <property type="term" value="F:protein phosphatase regulator activity"/>
    <property type="evidence" value="ECO:0007669"/>
    <property type="project" value="TreeGrafter"/>
</dbReference>
<dbReference type="AlphaFoldDB" id="A0A1X7U8I0"/>
<dbReference type="GO" id="GO:0005783">
    <property type="term" value="C:endoplasmic reticulum"/>
    <property type="evidence" value="ECO:0007669"/>
    <property type="project" value="TreeGrafter"/>
</dbReference>
<organism evidence="2">
    <name type="scientific">Amphimedon queenslandica</name>
    <name type="common">Sponge</name>
    <dbReference type="NCBI Taxonomy" id="400682"/>
    <lineage>
        <taxon>Eukaryota</taxon>
        <taxon>Metazoa</taxon>
        <taxon>Porifera</taxon>
        <taxon>Demospongiae</taxon>
        <taxon>Heteroscleromorpha</taxon>
        <taxon>Haplosclerida</taxon>
        <taxon>Niphatidae</taxon>
        <taxon>Amphimedon</taxon>
    </lineage>
</organism>
<dbReference type="Proteomes" id="UP000007879">
    <property type="component" value="Unassembled WGS sequence"/>
</dbReference>
<feature type="compositionally biased region" description="Acidic residues" evidence="1">
    <location>
        <begin position="279"/>
        <end position="289"/>
    </location>
</feature>
<proteinExistence type="predicted"/>
<feature type="region of interest" description="Disordered" evidence="1">
    <location>
        <begin position="191"/>
        <end position="220"/>
    </location>
</feature>
<gene>
    <name evidence="2" type="primary">109584409</name>
</gene>
<dbReference type="GO" id="GO:0000164">
    <property type="term" value="C:protein phosphatase type 1 complex"/>
    <property type="evidence" value="ECO:0007669"/>
    <property type="project" value="TreeGrafter"/>
</dbReference>
<name>A0A1X7U8I0_AMPQE</name>
<dbReference type="PANTHER" id="PTHR16489:SF12">
    <property type="entry name" value="GH11727P"/>
    <property type="match status" value="1"/>
</dbReference>
<dbReference type="EnsemblMetazoa" id="Aqu2.1.23761_001">
    <property type="protein sequence ID" value="Aqu2.1.23761_001"/>
    <property type="gene ID" value="Aqu2.1.23761"/>
</dbReference>
<feature type="region of interest" description="Disordered" evidence="1">
    <location>
        <begin position="1"/>
        <end position="25"/>
    </location>
</feature>
<dbReference type="KEGG" id="aqu:109584409"/>
<evidence type="ECO:0000313" key="3">
    <source>
        <dbReference type="Proteomes" id="UP000007879"/>
    </source>
</evidence>
<feature type="region of interest" description="Disordered" evidence="1">
    <location>
        <begin position="115"/>
        <end position="142"/>
    </location>
</feature>
<dbReference type="PANTHER" id="PTHR16489">
    <property type="entry name" value="GH11727P"/>
    <property type="match status" value="1"/>
</dbReference>
<feature type="compositionally biased region" description="Basic and acidic residues" evidence="1">
    <location>
        <begin position="115"/>
        <end position="125"/>
    </location>
</feature>
<keyword evidence="3" id="KW-1185">Reference proteome</keyword>
<sequence length="458" mass="51689">MAEVTPTPPVTYGGGPPFSSNFSSSPSSLLTQDSFRDQCVIPSSSDIMLKPSRSDVLLSNGHMISVLAFSKDTYMNVSVPCDVSINYQQPSFLPWSRLALLLYLLQRRSKDFKTKQEKPEIKIEVTDSSNSTNGDDKSNYPRTTTTEEAFTCTCYYGINDDDDDDADSWSGFCLKCECSYGNNDMDYECQLDEEEEEGESEGEEEEYNEQNPQDDDDDDDDFIVQFACVSVSLSSSDPVIPRMCLLAPPPPPFLQHVSSFSSDESGFCERSNFDSSSNGEEEDEEEEEKESACVFDEGLWHEFEQQACFNGTNSFFRPCPLSSPVDAINSDSGSEVTLMEDIDLPPAHHHLRDYEEDTVAEEESKDQTLQPSSCKRVQFKPEPHLFQVHHMVTWRYAYRTARKGHWEQLGLDRDRFQKRIETIGKAIGPCLLKKLEKMKLQGTSDHGNDESPVSVDVQ</sequence>
<dbReference type="InParanoid" id="A0A1X7U8I0"/>
<feature type="region of interest" description="Disordered" evidence="1">
    <location>
        <begin position="265"/>
        <end position="290"/>
    </location>
</feature>
<evidence type="ECO:0000313" key="2">
    <source>
        <dbReference type="EnsemblMetazoa" id="Aqu2.1.23761_001"/>
    </source>
</evidence>
<dbReference type="InterPro" id="IPR051254">
    <property type="entry name" value="PPP1R15"/>
</dbReference>
<dbReference type="eggNOG" id="ENOG502TBWB">
    <property type="taxonomic scope" value="Eukaryota"/>
</dbReference>
<dbReference type="EnsemblMetazoa" id="XM_020000157.1">
    <property type="protein sequence ID" value="XP_019855716.1"/>
    <property type="gene ID" value="LOC109584409"/>
</dbReference>
<reference evidence="2" key="2">
    <citation type="submission" date="2017-05" db="UniProtKB">
        <authorList>
            <consortium name="EnsemblMetazoa"/>
        </authorList>
    </citation>
    <scope>IDENTIFICATION</scope>
</reference>
<evidence type="ECO:0000256" key="1">
    <source>
        <dbReference type="SAM" id="MobiDB-lite"/>
    </source>
</evidence>
<protein>
    <submittedName>
        <fullName evidence="2">Uncharacterized protein</fullName>
    </submittedName>
</protein>
<dbReference type="OrthoDB" id="5976067at2759"/>
<dbReference type="EnsemblMetazoa" id="XM_020000156.1">
    <property type="protein sequence ID" value="XP_019855715.1"/>
    <property type="gene ID" value="LOC109584409"/>
</dbReference>
<accession>A0A1X7U8I0</accession>
<dbReference type="GO" id="GO:0034976">
    <property type="term" value="P:response to endoplasmic reticulum stress"/>
    <property type="evidence" value="ECO:0007669"/>
    <property type="project" value="TreeGrafter"/>
</dbReference>